<feature type="region of interest" description="Disordered" evidence="1">
    <location>
        <begin position="8"/>
        <end position="27"/>
    </location>
</feature>
<name>A0A804QES4_MAIZE</name>
<sequence length="122" mass="13112">MSQGLLLISGTPDTTRAADQASTRNASSRLDAVAAPGLASRRVRSNSVDSIQADHAPGQPIHLCSKAQGPRGCWRMEGVCGIDVVCGRLVRFMHNIIISRLFCMLSPSHGSMIIHQNLEVAY</sequence>
<dbReference type="InParanoid" id="A0A804QES4"/>
<proteinExistence type="predicted"/>
<organism evidence="2 3">
    <name type="scientific">Zea mays</name>
    <name type="common">Maize</name>
    <dbReference type="NCBI Taxonomy" id="4577"/>
    <lineage>
        <taxon>Eukaryota</taxon>
        <taxon>Viridiplantae</taxon>
        <taxon>Streptophyta</taxon>
        <taxon>Embryophyta</taxon>
        <taxon>Tracheophyta</taxon>
        <taxon>Spermatophyta</taxon>
        <taxon>Magnoliopsida</taxon>
        <taxon>Liliopsida</taxon>
        <taxon>Poales</taxon>
        <taxon>Poaceae</taxon>
        <taxon>PACMAD clade</taxon>
        <taxon>Panicoideae</taxon>
        <taxon>Andropogonodae</taxon>
        <taxon>Andropogoneae</taxon>
        <taxon>Tripsacinae</taxon>
        <taxon>Zea</taxon>
    </lineage>
</organism>
<dbReference type="Gramene" id="Zm00001eb322300_T001">
    <property type="protein sequence ID" value="Zm00001eb322300_P001"/>
    <property type="gene ID" value="Zm00001eb322300"/>
</dbReference>
<evidence type="ECO:0000256" key="1">
    <source>
        <dbReference type="SAM" id="MobiDB-lite"/>
    </source>
</evidence>
<reference evidence="2" key="2">
    <citation type="submission" date="2019-07" db="EMBL/GenBank/DDBJ databases">
        <authorList>
            <person name="Seetharam A."/>
            <person name="Woodhouse M."/>
            <person name="Cannon E."/>
        </authorList>
    </citation>
    <scope>NUCLEOTIDE SEQUENCE [LARGE SCALE GENOMIC DNA]</scope>
    <source>
        <strain evidence="2">cv. B73</strain>
    </source>
</reference>
<dbReference type="AlphaFoldDB" id="A0A804QES4"/>
<reference evidence="3" key="1">
    <citation type="submission" date="2015-12" db="EMBL/GenBank/DDBJ databases">
        <title>Update maize B73 reference genome by single molecule sequencing technologies.</title>
        <authorList>
            <consortium name="Maize Genome Sequencing Project"/>
            <person name="Ware D."/>
        </authorList>
    </citation>
    <scope>NUCLEOTIDE SEQUENCE [LARGE SCALE GENOMIC DNA]</scope>
    <source>
        <strain evidence="3">cv. B73</strain>
    </source>
</reference>
<evidence type="ECO:0000313" key="2">
    <source>
        <dbReference type="EnsemblPlants" id="Zm00001eb322300_P001"/>
    </source>
</evidence>
<keyword evidence="3" id="KW-1185">Reference proteome</keyword>
<dbReference type="EnsemblPlants" id="Zm00001eb322300_T001">
    <property type="protein sequence ID" value="Zm00001eb322300_P001"/>
    <property type="gene ID" value="Zm00001eb322300"/>
</dbReference>
<protein>
    <submittedName>
        <fullName evidence="2">Uncharacterized protein</fullName>
    </submittedName>
</protein>
<accession>A0A804QES4</accession>
<dbReference type="Proteomes" id="UP000007305">
    <property type="component" value="Chromosome 7"/>
</dbReference>
<evidence type="ECO:0000313" key="3">
    <source>
        <dbReference type="Proteomes" id="UP000007305"/>
    </source>
</evidence>
<reference evidence="2" key="3">
    <citation type="submission" date="2021-05" db="UniProtKB">
        <authorList>
            <consortium name="EnsemblPlants"/>
        </authorList>
    </citation>
    <scope>IDENTIFICATION</scope>
    <source>
        <strain evidence="2">cv. B73</strain>
    </source>
</reference>